<comment type="caution">
    <text evidence="1">The sequence shown here is derived from an EMBL/GenBank/DDBJ whole genome shotgun (WGS) entry which is preliminary data.</text>
</comment>
<sequence>MRDRRPRGSIFKARLERTLTDHKDKAEGGDSADRAITRVQHHHASKRQSRTVAPRHWLAVRYGGVGIVTCWCDTLSLHPPPFALYIPDQCGQFASFFPPNFLSTLVPIFMK</sequence>
<organism evidence="1 2">
    <name type="scientific">Plakobranchus ocellatus</name>
    <dbReference type="NCBI Taxonomy" id="259542"/>
    <lineage>
        <taxon>Eukaryota</taxon>
        <taxon>Metazoa</taxon>
        <taxon>Spiralia</taxon>
        <taxon>Lophotrochozoa</taxon>
        <taxon>Mollusca</taxon>
        <taxon>Gastropoda</taxon>
        <taxon>Heterobranchia</taxon>
        <taxon>Euthyneura</taxon>
        <taxon>Panpulmonata</taxon>
        <taxon>Sacoglossa</taxon>
        <taxon>Placobranchoidea</taxon>
        <taxon>Plakobranchidae</taxon>
        <taxon>Plakobranchus</taxon>
    </lineage>
</organism>
<evidence type="ECO:0000313" key="2">
    <source>
        <dbReference type="Proteomes" id="UP000735302"/>
    </source>
</evidence>
<gene>
    <name evidence="1" type="ORF">PoB_002248100</name>
</gene>
<protein>
    <submittedName>
        <fullName evidence="1">Uncharacterized protein</fullName>
    </submittedName>
</protein>
<keyword evidence="2" id="KW-1185">Reference proteome</keyword>
<proteinExistence type="predicted"/>
<name>A0AAV3Z9K0_9GAST</name>
<dbReference type="EMBL" id="BLXT01002595">
    <property type="protein sequence ID" value="GFN95975.1"/>
    <property type="molecule type" value="Genomic_DNA"/>
</dbReference>
<evidence type="ECO:0000313" key="1">
    <source>
        <dbReference type="EMBL" id="GFN95975.1"/>
    </source>
</evidence>
<dbReference type="Proteomes" id="UP000735302">
    <property type="component" value="Unassembled WGS sequence"/>
</dbReference>
<reference evidence="1 2" key="1">
    <citation type="journal article" date="2021" name="Elife">
        <title>Chloroplast acquisition without the gene transfer in kleptoplastic sea slugs, Plakobranchus ocellatus.</title>
        <authorList>
            <person name="Maeda T."/>
            <person name="Takahashi S."/>
            <person name="Yoshida T."/>
            <person name="Shimamura S."/>
            <person name="Takaki Y."/>
            <person name="Nagai Y."/>
            <person name="Toyoda A."/>
            <person name="Suzuki Y."/>
            <person name="Arimoto A."/>
            <person name="Ishii H."/>
            <person name="Satoh N."/>
            <person name="Nishiyama T."/>
            <person name="Hasebe M."/>
            <person name="Maruyama T."/>
            <person name="Minagawa J."/>
            <person name="Obokata J."/>
            <person name="Shigenobu S."/>
        </authorList>
    </citation>
    <scope>NUCLEOTIDE SEQUENCE [LARGE SCALE GENOMIC DNA]</scope>
</reference>
<dbReference type="AlphaFoldDB" id="A0AAV3Z9K0"/>
<accession>A0AAV3Z9K0</accession>